<sequence length="115" mass="12904">MHLSNSIDKLRQSLSLSSSNKTSRPNSTNTRKQYPEKSVVSKLERLKSGRNSTEKVQKIGTKDALKESSDDKIRKLRDDKSSSNHIIDNAIDKTGRSSSKNSRSIYQNLKASKLP</sequence>
<feature type="compositionally biased region" description="Low complexity" evidence="1">
    <location>
        <begin position="12"/>
        <end position="31"/>
    </location>
</feature>
<reference evidence="4" key="1">
    <citation type="submission" date="2016-06" db="UniProtKB">
        <authorList>
            <consortium name="WormBaseParasite"/>
        </authorList>
    </citation>
    <scope>IDENTIFICATION</scope>
</reference>
<protein>
    <submittedName>
        <fullName evidence="2 4">Uncharacterized protein</fullName>
    </submittedName>
</protein>
<organism evidence="4">
    <name type="scientific">Onchocerca flexuosa</name>
    <dbReference type="NCBI Taxonomy" id="387005"/>
    <lineage>
        <taxon>Eukaryota</taxon>
        <taxon>Metazoa</taxon>
        <taxon>Ecdysozoa</taxon>
        <taxon>Nematoda</taxon>
        <taxon>Chromadorea</taxon>
        <taxon>Rhabditida</taxon>
        <taxon>Spirurina</taxon>
        <taxon>Spiruromorpha</taxon>
        <taxon>Filarioidea</taxon>
        <taxon>Onchocercidae</taxon>
        <taxon>Onchocerca</taxon>
    </lineage>
</organism>
<proteinExistence type="predicted"/>
<keyword evidence="3" id="KW-1185">Reference proteome</keyword>
<name>A0A183HU79_9BILA</name>
<gene>
    <name evidence="2" type="ORF">OFLC_LOCUS11038</name>
</gene>
<feature type="region of interest" description="Disordered" evidence="1">
    <location>
        <begin position="1"/>
        <end position="115"/>
    </location>
</feature>
<feature type="compositionally biased region" description="Polar residues" evidence="1">
    <location>
        <begin position="96"/>
        <end position="115"/>
    </location>
</feature>
<dbReference type="Proteomes" id="UP000267606">
    <property type="component" value="Unassembled WGS sequence"/>
</dbReference>
<evidence type="ECO:0000313" key="3">
    <source>
        <dbReference type="Proteomes" id="UP000267606"/>
    </source>
</evidence>
<feature type="compositionally biased region" description="Basic and acidic residues" evidence="1">
    <location>
        <begin position="42"/>
        <end position="82"/>
    </location>
</feature>
<dbReference type="AlphaFoldDB" id="A0A183HU79"/>
<dbReference type="EMBL" id="UZAJ01015413">
    <property type="protein sequence ID" value="VDO73309.1"/>
    <property type="molecule type" value="Genomic_DNA"/>
</dbReference>
<evidence type="ECO:0000256" key="1">
    <source>
        <dbReference type="SAM" id="MobiDB-lite"/>
    </source>
</evidence>
<accession>A0A183HU79</accession>
<evidence type="ECO:0000313" key="2">
    <source>
        <dbReference type="EMBL" id="VDO73309.1"/>
    </source>
</evidence>
<dbReference type="WBParaSite" id="OFLC_0001104101-mRNA-1">
    <property type="protein sequence ID" value="OFLC_0001104101-mRNA-1"/>
    <property type="gene ID" value="OFLC_0001104101"/>
</dbReference>
<evidence type="ECO:0000313" key="4">
    <source>
        <dbReference type="WBParaSite" id="OFLC_0001104101-mRNA-1"/>
    </source>
</evidence>
<dbReference type="STRING" id="387005.A0A183HU79"/>
<reference evidence="2 3" key="2">
    <citation type="submission" date="2018-11" db="EMBL/GenBank/DDBJ databases">
        <authorList>
            <consortium name="Pathogen Informatics"/>
        </authorList>
    </citation>
    <scope>NUCLEOTIDE SEQUENCE [LARGE SCALE GENOMIC DNA]</scope>
</reference>